<feature type="compositionally biased region" description="Basic and acidic residues" evidence="1">
    <location>
        <begin position="252"/>
        <end position="263"/>
    </location>
</feature>
<evidence type="ECO:0000256" key="1">
    <source>
        <dbReference type="SAM" id="MobiDB-lite"/>
    </source>
</evidence>
<name>A0A1V8SUW0_9PEZI</name>
<evidence type="ECO:0000313" key="2">
    <source>
        <dbReference type="EMBL" id="OQO02834.1"/>
    </source>
</evidence>
<feature type="region of interest" description="Disordered" evidence="1">
    <location>
        <begin position="241"/>
        <end position="263"/>
    </location>
</feature>
<gene>
    <name evidence="2" type="ORF">B0A48_11117</name>
</gene>
<dbReference type="AlphaFoldDB" id="A0A1V8SUW0"/>
<reference evidence="3" key="1">
    <citation type="submission" date="2017-03" db="EMBL/GenBank/DDBJ databases">
        <title>Genomes of endolithic fungi from Antarctica.</title>
        <authorList>
            <person name="Coleine C."/>
            <person name="Masonjones S."/>
            <person name="Stajich J.E."/>
        </authorList>
    </citation>
    <scope>NUCLEOTIDE SEQUENCE [LARGE SCALE GENOMIC DNA]</scope>
    <source>
        <strain evidence="3">CCFEE 5527</strain>
    </source>
</reference>
<keyword evidence="3" id="KW-1185">Reference proteome</keyword>
<evidence type="ECO:0000313" key="3">
    <source>
        <dbReference type="Proteomes" id="UP000192596"/>
    </source>
</evidence>
<comment type="caution">
    <text evidence="2">The sequence shown here is derived from an EMBL/GenBank/DDBJ whole genome shotgun (WGS) entry which is preliminary data.</text>
</comment>
<dbReference type="InParanoid" id="A0A1V8SUW0"/>
<proteinExistence type="predicted"/>
<protein>
    <submittedName>
        <fullName evidence="2">Uncharacterized protein</fullName>
    </submittedName>
</protein>
<dbReference type="OrthoDB" id="3630041at2759"/>
<dbReference type="Proteomes" id="UP000192596">
    <property type="component" value="Unassembled WGS sequence"/>
</dbReference>
<sequence>MVQLASRSRHDVDNVYKLGFEPGRSVYSLDKILQRLDDAGYYHPKQPSWTRAFQLVVRCQSGLLSYEKYGVAELRAFAAARAIVRTCSVTEGSLERTKKADLVYMLEQADDERTFRLMDLPPELRNDIYVAYLDSLPTMPMRFVQAPLCLASRQLREETLKVFFATCSFTLTFHVEGHRFRGQASETYGVTVDRAIFNHLPPGSFKYMTRFEVNLLPRLRQPGNTPASLGTWRVALDDTDGRAQSTLPPRVESNDRNRTTRDQVDDLDGDFVARLGHWAKLVSQRAGPQKLENGDIDTMRLALQEVVMDKRFPWLGFRPQWRRTRGGRGMGMGGAWR</sequence>
<accession>A0A1V8SUW0</accession>
<organism evidence="2 3">
    <name type="scientific">Cryoendolithus antarcticus</name>
    <dbReference type="NCBI Taxonomy" id="1507870"/>
    <lineage>
        <taxon>Eukaryota</taxon>
        <taxon>Fungi</taxon>
        <taxon>Dikarya</taxon>
        <taxon>Ascomycota</taxon>
        <taxon>Pezizomycotina</taxon>
        <taxon>Dothideomycetes</taxon>
        <taxon>Dothideomycetidae</taxon>
        <taxon>Cladosporiales</taxon>
        <taxon>Cladosporiaceae</taxon>
        <taxon>Cryoendolithus</taxon>
    </lineage>
</organism>
<dbReference type="EMBL" id="NAJO01000026">
    <property type="protein sequence ID" value="OQO02834.1"/>
    <property type="molecule type" value="Genomic_DNA"/>
</dbReference>